<sequence length="103" mass="12131">MEVYFANTNLEKLYAGLHVAGKLKYSRDVIAKFQAKVEILKNVESTVELRLFRSLNFEALKGDKKGLYSIRVDLKYRLEFRIEKNRITVSEIIFIEDLSNHYK</sequence>
<dbReference type="Pfam" id="PF05015">
    <property type="entry name" value="HigB-like_toxin"/>
    <property type="match status" value="1"/>
</dbReference>
<dbReference type="InterPro" id="IPR007711">
    <property type="entry name" value="HigB-1"/>
</dbReference>
<dbReference type="PANTHER" id="PTHR40266:SF2">
    <property type="entry name" value="TOXIN HIGB-1"/>
    <property type="match status" value="1"/>
</dbReference>
<comment type="caution">
    <text evidence="1">The sequence shown here is derived from an EMBL/GenBank/DDBJ whole genome shotgun (WGS) entry which is preliminary data.</text>
</comment>
<keyword evidence="2" id="KW-1185">Reference proteome</keyword>
<dbReference type="PANTHER" id="PTHR40266">
    <property type="entry name" value="TOXIN HIGB-1"/>
    <property type="match status" value="1"/>
</dbReference>
<dbReference type="OrthoDB" id="9801026at2"/>
<dbReference type="InterPro" id="IPR035093">
    <property type="entry name" value="RelE/ParE_toxin_dom_sf"/>
</dbReference>
<protein>
    <submittedName>
        <fullName evidence="1">Proteic killer suppression protein</fullName>
    </submittedName>
</protein>
<accession>A0A562SGY7</accession>
<evidence type="ECO:0000313" key="1">
    <source>
        <dbReference type="EMBL" id="TWI80502.1"/>
    </source>
</evidence>
<name>A0A562SGY7_9BACT</name>
<proteinExistence type="predicted"/>
<dbReference type="SUPFAM" id="SSF143011">
    <property type="entry name" value="RelE-like"/>
    <property type="match status" value="1"/>
</dbReference>
<gene>
    <name evidence="1" type="ORF">IQ13_3179</name>
</gene>
<dbReference type="AlphaFoldDB" id="A0A562SGY7"/>
<dbReference type="Gene3D" id="3.30.2310.20">
    <property type="entry name" value="RelE-like"/>
    <property type="match status" value="1"/>
</dbReference>
<dbReference type="RefSeq" id="WP_144887489.1">
    <property type="nucleotide sequence ID" value="NZ_VLLE01000005.1"/>
</dbReference>
<evidence type="ECO:0000313" key="2">
    <source>
        <dbReference type="Proteomes" id="UP000316167"/>
    </source>
</evidence>
<reference evidence="1 2" key="1">
    <citation type="journal article" date="2015" name="Stand. Genomic Sci.">
        <title>Genomic Encyclopedia of Bacterial and Archaeal Type Strains, Phase III: the genomes of soil and plant-associated and newly described type strains.</title>
        <authorList>
            <person name="Whitman W.B."/>
            <person name="Woyke T."/>
            <person name="Klenk H.P."/>
            <person name="Zhou Y."/>
            <person name="Lilburn T.G."/>
            <person name="Beck B.J."/>
            <person name="De Vos P."/>
            <person name="Vandamme P."/>
            <person name="Eisen J.A."/>
            <person name="Garrity G."/>
            <person name="Hugenholtz P."/>
            <person name="Kyrpides N.C."/>
        </authorList>
    </citation>
    <scope>NUCLEOTIDE SEQUENCE [LARGE SCALE GENOMIC DNA]</scope>
    <source>
        <strain evidence="1 2">CGMCC 1.7271</strain>
    </source>
</reference>
<organism evidence="1 2">
    <name type="scientific">Lacibacter cauensis</name>
    <dbReference type="NCBI Taxonomy" id="510947"/>
    <lineage>
        <taxon>Bacteria</taxon>
        <taxon>Pseudomonadati</taxon>
        <taxon>Bacteroidota</taxon>
        <taxon>Chitinophagia</taxon>
        <taxon>Chitinophagales</taxon>
        <taxon>Chitinophagaceae</taxon>
        <taxon>Lacibacter</taxon>
    </lineage>
</organism>
<dbReference type="EMBL" id="VLLE01000005">
    <property type="protein sequence ID" value="TWI80502.1"/>
    <property type="molecule type" value="Genomic_DNA"/>
</dbReference>
<dbReference type="Proteomes" id="UP000316167">
    <property type="component" value="Unassembled WGS sequence"/>
</dbReference>